<accession>A0A0P1AH10</accession>
<dbReference type="GeneID" id="36405690"/>
<name>A0A0P1AH10_PLAHL</name>
<evidence type="ECO:0000313" key="3">
    <source>
        <dbReference type="Proteomes" id="UP000054928"/>
    </source>
</evidence>
<feature type="region of interest" description="Disordered" evidence="1">
    <location>
        <begin position="186"/>
        <end position="296"/>
    </location>
</feature>
<feature type="compositionally biased region" description="Basic and acidic residues" evidence="1">
    <location>
        <begin position="208"/>
        <end position="246"/>
    </location>
</feature>
<reference evidence="3" key="1">
    <citation type="submission" date="2014-09" db="EMBL/GenBank/DDBJ databases">
        <authorList>
            <person name="Sharma Rahul"/>
            <person name="Thines Marco"/>
        </authorList>
    </citation>
    <scope>NUCLEOTIDE SEQUENCE [LARGE SCALE GENOMIC DNA]</scope>
</reference>
<dbReference type="OrthoDB" id="164290at2759"/>
<sequence>MVTAAAIIVDYVQSHGFIANPKPSWKKGKTENQEWIVEIEPQWKGDWDKVNGDKGLLALFKELGTKNNFKDLRSLFEGNPIYGEECGYTDPKGPPADRPNDGAATFSRGILHAGTCEIWFDDKMVLQNDDCQSAYGDGTKKTISVLKPVDYGLCAPEGCMLRFYWLALQRIDKTVWQVYRNCIPLKGSGGGGGKDSDPTQESPVQEDVSSKSKSDSDSSKKSDSDSSKKSDSDSSKETDSDTKSDEDVTQVTPTTDDSKSPSPTPDSNTSSDKTPEITPAPTPAPSSKCKGQRRRN</sequence>
<dbReference type="EMBL" id="CCYD01000488">
    <property type="protein sequence ID" value="CEG40436.1"/>
    <property type="molecule type" value="Genomic_DNA"/>
</dbReference>
<dbReference type="AlphaFoldDB" id="A0A0P1AH10"/>
<organism evidence="2 3">
    <name type="scientific">Plasmopara halstedii</name>
    <name type="common">Downy mildew of sunflower</name>
    <dbReference type="NCBI Taxonomy" id="4781"/>
    <lineage>
        <taxon>Eukaryota</taxon>
        <taxon>Sar</taxon>
        <taxon>Stramenopiles</taxon>
        <taxon>Oomycota</taxon>
        <taxon>Peronosporomycetes</taxon>
        <taxon>Peronosporales</taxon>
        <taxon>Peronosporaceae</taxon>
        <taxon>Plasmopara</taxon>
    </lineage>
</organism>
<evidence type="ECO:0000313" key="2">
    <source>
        <dbReference type="EMBL" id="CEG40436.1"/>
    </source>
</evidence>
<dbReference type="OMA" id="YNANNET"/>
<proteinExistence type="predicted"/>
<evidence type="ECO:0000256" key="1">
    <source>
        <dbReference type="SAM" id="MobiDB-lite"/>
    </source>
</evidence>
<protein>
    <submittedName>
        <fullName evidence="2">Uncharacterized protein</fullName>
    </submittedName>
</protein>
<dbReference type="RefSeq" id="XP_024576805.1">
    <property type="nucleotide sequence ID" value="XM_024726094.1"/>
</dbReference>
<dbReference type="Proteomes" id="UP000054928">
    <property type="component" value="Unassembled WGS sequence"/>
</dbReference>
<dbReference type="STRING" id="4781.A0A0P1AH10"/>
<keyword evidence="3" id="KW-1185">Reference proteome</keyword>